<protein>
    <recommendedName>
        <fullName evidence="4">Secreted protein</fullName>
    </recommendedName>
</protein>
<keyword evidence="3" id="KW-1185">Reference proteome</keyword>
<gene>
    <name evidence="2" type="ORF">PRIP_16747</name>
</gene>
<dbReference type="PATRIC" id="fig|1265816.5.peg.3306"/>
<reference evidence="2 3" key="1">
    <citation type="journal article" date="2014" name="Int. J. Syst. Evol. Microbiol.">
        <title>Listeria floridensis sp. nov., Listeria aquatica sp. nov., Listeria cornellensis sp. nov., Listeria riparia sp. nov. and Listeria grandensis sp. nov., from agricultural and natural environments.</title>
        <authorList>
            <person name="den Bakker H.C."/>
            <person name="Warchocki S."/>
            <person name="Wright E.M."/>
            <person name="Allred A.F."/>
            <person name="Ahlstrom C."/>
            <person name="Manuel C.S."/>
            <person name="Stasiewicz M.J."/>
            <person name="Burrell A."/>
            <person name="Roof S."/>
            <person name="Strawn L."/>
            <person name="Fortes E.D."/>
            <person name="Nightingale K.K."/>
            <person name="Kephart D."/>
            <person name="Wiedmann M."/>
        </authorList>
    </citation>
    <scope>NUCLEOTIDE SEQUENCE [LARGE SCALE GENOMIC DNA]</scope>
    <source>
        <strain evidence="2 3">FSL S10-1204</strain>
    </source>
</reference>
<dbReference type="AlphaFoldDB" id="W7CZZ9"/>
<proteinExistence type="predicted"/>
<dbReference type="EMBL" id="AODL01000044">
    <property type="protein sequence ID" value="EUJ42340.1"/>
    <property type="molecule type" value="Genomic_DNA"/>
</dbReference>
<evidence type="ECO:0000256" key="1">
    <source>
        <dbReference type="SAM" id="SignalP"/>
    </source>
</evidence>
<sequence length="73" mass="8432">MKKQVINIVLVVIILFPLFTENTSAAELIDNNVRQHTFENKTTNQNKDLSTTLEPEKQNIYSTKKKWAKSTSH</sequence>
<evidence type="ECO:0000313" key="3">
    <source>
        <dbReference type="Proteomes" id="UP000019248"/>
    </source>
</evidence>
<comment type="caution">
    <text evidence="2">The sequence shown here is derived from an EMBL/GenBank/DDBJ whole genome shotgun (WGS) entry which is preliminary data.</text>
</comment>
<name>W7CZZ9_9LIST</name>
<organism evidence="2 3">
    <name type="scientific">Listeria riparia FSL S10-1204</name>
    <dbReference type="NCBI Taxonomy" id="1265816"/>
    <lineage>
        <taxon>Bacteria</taxon>
        <taxon>Bacillati</taxon>
        <taxon>Bacillota</taxon>
        <taxon>Bacilli</taxon>
        <taxon>Bacillales</taxon>
        <taxon>Listeriaceae</taxon>
        <taxon>Listeria</taxon>
    </lineage>
</organism>
<feature type="chain" id="PRO_5004890240" description="Secreted protein" evidence="1">
    <location>
        <begin position="26"/>
        <end position="73"/>
    </location>
</feature>
<accession>W7CZZ9</accession>
<dbReference type="RefSeq" id="WP_036102535.1">
    <property type="nucleotide sequence ID" value="NZ_AODL01000044.1"/>
</dbReference>
<feature type="signal peptide" evidence="1">
    <location>
        <begin position="1"/>
        <end position="25"/>
    </location>
</feature>
<dbReference type="Proteomes" id="UP000019248">
    <property type="component" value="Unassembled WGS sequence"/>
</dbReference>
<keyword evidence="1" id="KW-0732">Signal</keyword>
<evidence type="ECO:0000313" key="2">
    <source>
        <dbReference type="EMBL" id="EUJ42340.1"/>
    </source>
</evidence>
<evidence type="ECO:0008006" key="4">
    <source>
        <dbReference type="Google" id="ProtNLM"/>
    </source>
</evidence>